<dbReference type="AlphaFoldDB" id="A0AAN7WMH4"/>
<keyword evidence="3 5" id="KW-0804">Transcription</keyword>
<evidence type="ECO:0000256" key="1">
    <source>
        <dbReference type="ARBA" id="ARBA00023015"/>
    </source>
</evidence>
<gene>
    <name evidence="7" type="ORF">RI543_003550</name>
</gene>
<evidence type="ECO:0000256" key="3">
    <source>
        <dbReference type="ARBA" id="ARBA00023163"/>
    </source>
</evidence>
<dbReference type="PROSITE" id="PS51325">
    <property type="entry name" value="ALPHA_BOX"/>
    <property type="match status" value="1"/>
</dbReference>
<evidence type="ECO:0000313" key="7">
    <source>
        <dbReference type="EMBL" id="KAK5779658.1"/>
    </source>
</evidence>
<keyword evidence="1 5" id="KW-0805">Transcription regulation</keyword>
<dbReference type="GO" id="GO:0005634">
    <property type="term" value="C:nucleus"/>
    <property type="evidence" value="ECO:0007669"/>
    <property type="project" value="UniProtKB-SubCell"/>
</dbReference>
<evidence type="ECO:0000256" key="5">
    <source>
        <dbReference type="RuleBase" id="RU003516"/>
    </source>
</evidence>
<dbReference type="GO" id="GO:0045895">
    <property type="term" value="P:positive regulation of mating-type specific transcription, DNA-templated"/>
    <property type="evidence" value="ECO:0007669"/>
    <property type="project" value="InterPro"/>
</dbReference>
<comment type="similarity">
    <text evidence="5">Belongs to the MATALPHA1 family.</text>
</comment>
<evidence type="ECO:0000256" key="2">
    <source>
        <dbReference type="ARBA" id="ARBA00023125"/>
    </source>
</evidence>
<comment type="caution">
    <text evidence="7">The sequence shown here is derived from an EMBL/GenBank/DDBJ whole genome shotgun (WGS) entry which is preliminary data.</text>
</comment>
<protein>
    <recommendedName>
        <fullName evidence="6">Alpha box domain-containing protein</fullName>
    </recommendedName>
</protein>
<keyword evidence="8" id="KW-1185">Reference proteome</keyword>
<evidence type="ECO:0000313" key="8">
    <source>
        <dbReference type="Proteomes" id="UP001306508"/>
    </source>
</evidence>
<feature type="domain" description="Alpha box" evidence="6">
    <location>
        <begin position="78"/>
        <end position="134"/>
    </location>
</feature>
<dbReference type="InterPro" id="IPR006856">
    <property type="entry name" value="MATalpha_HMGbox"/>
</dbReference>
<name>A0AAN7WMH4_9SACH</name>
<sequence>MNSKRVIFRAKVSGDKNKKKIKCNKQYIFTGSFSTTVFNSRLNKNKSFPNKKILDIINKQNPILKSIKKKIKSPEDILEQRTLNAFFAFRIYYSQFGQGINQKNLSTLLATEWKKDLNEQQFWNNLTEQYKQIKDM</sequence>
<dbReference type="GO" id="GO:0008301">
    <property type="term" value="F:DNA binding, bending"/>
    <property type="evidence" value="ECO:0007669"/>
    <property type="project" value="InterPro"/>
</dbReference>
<evidence type="ECO:0000256" key="4">
    <source>
        <dbReference type="ARBA" id="ARBA00023242"/>
    </source>
</evidence>
<keyword evidence="2 5" id="KW-0238">DNA-binding</keyword>
<organism evidence="7 8">
    <name type="scientific">Arxiozyma heterogenica</name>
    <dbReference type="NCBI Taxonomy" id="278026"/>
    <lineage>
        <taxon>Eukaryota</taxon>
        <taxon>Fungi</taxon>
        <taxon>Dikarya</taxon>
        <taxon>Ascomycota</taxon>
        <taxon>Saccharomycotina</taxon>
        <taxon>Saccharomycetes</taxon>
        <taxon>Saccharomycetales</taxon>
        <taxon>Saccharomycetaceae</taxon>
        <taxon>Arxiozyma</taxon>
    </lineage>
</organism>
<reference evidence="8" key="1">
    <citation type="submission" date="2023-07" db="EMBL/GenBank/DDBJ databases">
        <title>A draft genome of Kazachstania heterogenica Y-27499.</title>
        <authorList>
            <person name="Donic C."/>
            <person name="Kralova J.S."/>
            <person name="Fidel L."/>
            <person name="Ben-Dor S."/>
            <person name="Jung S."/>
        </authorList>
    </citation>
    <scope>NUCLEOTIDE SEQUENCE [LARGE SCALE GENOMIC DNA]</scope>
    <source>
        <strain evidence="8">Y27499</strain>
    </source>
</reference>
<proteinExistence type="inferred from homology"/>
<dbReference type="EMBL" id="JAWIZZ010000047">
    <property type="protein sequence ID" value="KAK5779658.1"/>
    <property type="molecule type" value="Genomic_DNA"/>
</dbReference>
<comment type="subcellular location">
    <subcellularLocation>
        <location evidence="5">Nucleus</location>
    </subcellularLocation>
</comment>
<accession>A0AAN7WMH4</accession>
<dbReference type="Pfam" id="PF04769">
    <property type="entry name" value="MATalpha_HMGbox"/>
    <property type="match status" value="1"/>
</dbReference>
<dbReference type="Proteomes" id="UP001306508">
    <property type="component" value="Unassembled WGS sequence"/>
</dbReference>
<evidence type="ECO:0000259" key="6">
    <source>
        <dbReference type="PROSITE" id="PS51325"/>
    </source>
</evidence>
<keyword evidence="4 5" id="KW-0539">Nucleus</keyword>